<name>C8NAK2_CARH6</name>
<dbReference type="HOGENOM" id="CLU_159829_1_0_6"/>
<dbReference type="RefSeq" id="WP_004143470.1">
    <property type="nucleotide sequence ID" value="NZ_GG694031.1"/>
</dbReference>
<sequence length="86" mass="9372">MNQPVLFFSELCPDTAPFVAALNARGIGYEAVNITASIKNLKRFLALRDSHTAFDARKAQGAIGIPVLQLADDSLVFRIEDLPPMV</sequence>
<comment type="caution">
    <text evidence="1">The sequence shown here is derived from an EMBL/GenBank/DDBJ whole genome shotgun (WGS) entry which is preliminary data.</text>
</comment>
<dbReference type="GeneID" id="84790774"/>
<dbReference type="OrthoDB" id="5679012at2"/>
<dbReference type="STRING" id="2718.CHUV0807_1627"/>
<proteinExistence type="predicted"/>
<evidence type="ECO:0000313" key="1">
    <source>
        <dbReference type="EMBL" id="EEV88333.1"/>
    </source>
</evidence>
<organism evidence="1 2">
    <name type="scientific">Cardiobacterium hominis (strain ATCC 15826 / DSM 8339 / NCTC 10426 / 6573)</name>
    <dbReference type="NCBI Taxonomy" id="638300"/>
    <lineage>
        <taxon>Bacteria</taxon>
        <taxon>Pseudomonadati</taxon>
        <taxon>Pseudomonadota</taxon>
        <taxon>Gammaproteobacteria</taxon>
        <taxon>Cardiobacteriales</taxon>
        <taxon>Cardiobacteriaceae</taxon>
        <taxon>Cardiobacterium</taxon>
    </lineage>
</organism>
<dbReference type="InterPro" id="IPR017167">
    <property type="entry name" value="UCP037291_glutaredoxin-rel"/>
</dbReference>
<dbReference type="AlphaFoldDB" id="C8NAK2"/>
<gene>
    <name evidence="1" type="ORF">HMPREF0198_1530</name>
</gene>
<dbReference type="Proteomes" id="UP000004870">
    <property type="component" value="Unassembled WGS sequence"/>
</dbReference>
<evidence type="ECO:0008006" key="3">
    <source>
        <dbReference type="Google" id="ProtNLM"/>
    </source>
</evidence>
<accession>C8NAK2</accession>
<reference evidence="1 2" key="1">
    <citation type="submission" date="2009-08" db="EMBL/GenBank/DDBJ databases">
        <authorList>
            <person name="Qin X."/>
            <person name="Bachman B."/>
            <person name="Battles P."/>
            <person name="Bell A."/>
            <person name="Bess C."/>
            <person name="Bickham C."/>
            <person name="Chaboub L."/>
            <person name="Chen D."/>
            <person name="Coyle M."/>
            <person name="Deiros D.R."/>
            <person name="Dinh H."/>
            <person name="Forbes L."/>
            <person name="Fowler G."/>
            <person name="Francisco L."/>
            <person name="Fu Q."/>
            <person name="Gubbala S."/>
            <person name="Hale W."/>
            <person name="Han Y."/>
            <person name="Hemphill L."/>
            <person name="Highlander S.K."/>
            <person name="Hirani K."/>
            <person name="Hogues M."/>
            <person name="Jackson L."/>
            <person name="Jakkamsetti A."/>
            <person name="Javaid M."/>
            <person name="Jiang H."/>
            <person name="Korchina V."/>
            <person name="Kovar C."/>
            <person name="Lara F."/>
            <person name="Lee S."/>
            <person name="Mata R."/>
            <person name="Mathew T."/>
            <person name="Moen C."/>
            <person name="Morales K."/>
            <person name="Munidasa M."/>
            <person name="Nazareth L."/>
            <person name="Ngo R."/>
            <person name="Nguyen L."/>
            <person name="Okwuonu G."/>
            <person name="Ongeri F."/>
            <person name="Patil S."/>
            <person name="Petrosino J."/>
            <person name="Pham C."/>
            <person name="Pham P."/>
            <person name="Pu L.-L."/>
            <person name="Puazo M."/>
            <person name="Raj R."/>
            <person name="Reid J."/>
            <person name="Rouhana J."/>
            <person name="Saada N."/>
            <person name="Shang Y."/>
            <person name="Simmons D."/>
            <person name="Thornton R."/>
            <person name="Warren J."/>
            <person name="Weissenberger G."/>
            <person name="Zhang J."/>
            <person name="Zhang L."/>
            <person name="Zhou C."/>
            <person name="Zhu D."/>
            <person name="Muzny D."/>
            <person name="Worley K."/>
            <person name="Gibbs R."/>
        </authorList>
    </citation>
    <scope>NUCLEOTIDE SEQUENCE [LARGE SCALE GENOMIC DNA]</scope>
    <source>
        <strain evidence="2">ATCC 15826 / DSM 8339 / NCTC 10426 / 6573</strain>
    </source>
</reference>
<dbReference type="PIRSF" id="PIRSF037291">
    <property type="entry name" value="UCP037291_gluthr"/>
    <property type="match status" value="1"/>
</dbReference>
<protein>
    <recommendedName>
        <fullName evidence="3">Glutaredoxin-related protein</fullName>
    </recommendedName>
</protein>
<dbReference type="EMBL" id="ACKY01000089">
    <property type="protein sequence ID" value="EEV88333.1"/>
    <property type="molecule type" value="Genomic_DNA"/>
</dbReference>
<keyword evidence="2" id="KW-1185">Reference proteome</keyword>
<evidence type="ECO:0000313" key="2">
    <source>
        <dbReference type="Proteomes" id="UP000004870"/>
    </source>
</evidence>